<evidence type="ECO:0000313" key="1">
    <source>
        <dbReference type="EMBL" id="GGI06748.1"/>
    </source>
</evidence>
<keyword evidence="2" id="KW-1185">Reference proteome</keyword>
<dbReference type="Pfam" id="PF05120">
    <property type="entry name" value="GvpG"/>
    <property type="match status" value="1"/>
</dbReference>
<dbReference type="Proteomes" id="UP000632535">
    <property type="component" value="Unassembled WGS sequence"/>
</dbReference>
<proteinExistence type="predicted"/>
<dbReference type="RefSeq" id="WP_188522845.1">
    <property type="nucleotide sequence ID" value="NZ_BMDG01000004.1"/>
</dbReference>
<gene>
    <name evidence="1" type="ORF">GCM10007368_12710</name>
</gene>
<dbReference type="EMBL" id="BMDG01000004">
    <property type="protein sequence ID" value="GGI06748.1"/>
    <property type="molecule type" value="Genomic_DNA"/>
</dbReference>
<organism evidence="1 2">
    <name type="scientific">Isoptericola cucumis</name>
    <dbReference type="NCBI Taxonomy" id="1776856"/>
    <lineage>
        <taxon>Bacteria</taxon>
        <taxon>Bacillati</taxon>
        <taxon>Actinomycetota</taxon>
        <taxon>Actinomycetes</taxon>
        <taxon>Micrococcales</taxon>
        <taxon>Promicromonosporaceae</taxon>
        <taxon>Isoptericola</taxon>
    </lineage>
</organism>
<dbReference type="InterPro" id="IPR007804">
    <property type="entry name" value="GvpG"/>
</dbReference>
<name>A0ABQ2B395_9MICO</name>
<accession>A0ABQ2B395</accession>
<protein>
    <submittedName>
        <fullName evidence="1">Gas vesicle protein</fullName>
    </submittedName>
</protein>
<evidence type="ECO:0000313" key="2">
    <source>
        <dbReference type="Proteomes" id="UP000632535"/>
    </source>
</evidence>
<sequence length="85" mass="9303">MGLLGGLFGLPLLPVRGTIAIAEVVLRQAEDEYYDPARIRAQLDEVDELRASGELSEEDAVALEEELIARLMVSRTVPHDQRGGT</sequence>
<reference evidence="2" key="1">
    <citation type="journal article" date="2019" name="Int. J. Syst. Evol. Microbiol.">
        <title>The Global Catalogue of Microorganisms (GCM) 10K type strain sequencing project: providing services to taxonomists for standard genome sequencing and annotation.</title>
        <authorList>
            <consortium name="The Broad Institute Genomics Platform"/>
            <consortium name="The Broad Institute Genome Sequencing Center for Infectious Disease"/>
            <person name="Wu L."/>
            <person name="Ma J."/>
        </authorList>
    </citation>
    <scope>NUCLEOTIDE SEQUENCE [LARGE SCALE GENOMIC DNA]</scope>
    <source>
        <strain evidence="2">CCM 8653</strain>
    </source>
</reference>
<comment type="caution">
    <text evidence="1">The sequence shown here is derived from an EMBL/GenBank/DDBJ whole genome shotgun (WGS) entry which is preliminary data.</text>
</comment>